<accession>A0ABR2W2U0</accession>
<comment type="subcellular location">
    <subcellularLocation>
        <location evidence="2">Cytoplasm</location>
    </subcellularLocation>
</comment>
<dbReference type="SMART" id="SM00584">
    <property type="entry name" value="TLDc"/>
    <property type="match status" value="1"/>
</dbReference>
<protein>
    <recommendedName>
        <fullName evidence="4">Restriction of telomere capping protein 5</fullName>
    </recommendedName>
</protein>
<keyword evidence="9" id="KW-1185">Reference proteome</keyword>
<evidence type="ECO:0000256" key="6">
    <source>
        <dbReference type="SAM" id="MobiDB-lite"/>
    </source>
</evidence>
<dbReference type="Pfam" id="PF07534">
    <property type="entry name" value="TLD"/>
    <property type="match status" value="1"/>
</dbReference>
<dbReference type="PANTHER" id="PTHR23354">
    <property type="entry name" value="NUCLEOLAR PROTEIN 7/ESTROGEN RECEPTOR COACTIVATOR-RELATED"/>
    <property type="match status" value="1"/>
</dbReference>
<evidence type="ECO:0000313" key="8">
    <source>
        <dbReference type="EMBL" id="KAK9718282.1"/>
    </source>
</evidence>
<keyword evidence="5" id="KW-0963">Cytoplasm</keyword>
<evidence type="ECO:0000313" key="9">
    <source>
        <dbReference type="Proteomes" id="UP001479436"/>
    </source>
</evidence>
<dbReference type="InterPro" id="IPR006571">
    <property type="entry name" value="TLDc_dom"/>
</dbReference>
<gene>
    <name evidence="8" type="primary">RTC5_2</name>
    <name evidence="8" type="ORF">K7432_005628</name>
</gene>
<dbReference type="PROSITE" id="PS51886">
    <property type="entry name" value="TLDC"/>
    <property type="match status" value="1"/>
</dbReference>
<comment type="similarity">
    <text evidence="3">Belongs to the RTC5 family.</text>
</comment>
<organism evidence="8 9">
    <name type="scientific">Basidiobolus ranarum</name>
    <dbReference type="NCBI Taxonomy" id="34480"/>
    <lineage>
        <taxon>Eukaryota</taxon>
        <taxon>Fungi</taxon>
        <taxon>Fungi incertae sedis</taxon>
        <taxon>Zoopagomycota</taxon>
        <taxon>Entomophthoromycotina</taxon>
        <taxon>Basidiobolomycetes</taxon>
        <taxon>Basidiobolales</taxon>
        <taxon>Basidiobolaceae</taxon>
        <taxon>Basidiobolus</taxon>
    </lineage>
</organism>
<evidence type="ECO:0000259" key="7">
    <source>
        <dbReference type="PROSITE" id="PS51886"/>
    </source>
</evidence>
<comment type="caution">
    <text evidence="8">The sequence shown here is derived from an EMBL/GenBank/DDBJ whole genome shotgun (WGS) entry which is preliminary data.</text>
</comment>
<evidence type="ECO:0000256" key="4">
    <source>
        <dbReference type="ARBA" id="ARBA00015163"/>
    </source>
</evidence>
<reference evidence="8 9" key="1">
    <citation type="submission" date="2023-04" db="EMBL/GenBank/DDBJ databases">
        <title>Genome of Basidiobolus ranarum AG-B5.</title>
        <authorList>
            <person name="Stajich J.E."/>
            <person name="Carter-House D."/>
            <person name="Gryganskyi A."/>
        </authorList>
    </citation>
    <scope>NUCLEOTIDE SEQUENCE [LARGE SCALE GENOMIC DNA]</scope>
    <source>
        <strain evidence="8 9">AG-B5</strain>
    </source>
</reference>
<evidence type="ECO:0000256" key="3">
    <source>
        <dbReference type="ARBA" id="ARBA00006731"/>
    </source>
</evidence>
<dbReference type="EMBL" id="JASJQH010007102">
    <property type="protein sequence ID" value="KAK9718282.1"/>
    <property type="molecule type" value="Genomic_DNA"/>
</dbReference>
<comment type="function">
    <text evidence="1">May be involved in a process influencing telomere capping.</text>
</comment>
<evidence type="ECO:0000256" key="1">
    <source>
        <dbReference type="ARBA" id="ARBA00002738"/>
    </source>
</evidence>
<evidence type="ECO:0000256" key="5">
    <source>
        <dbReference type="ARBA" id="ARBA00022490"/>
    </source>
</evidence>
<sequence length="535" mass="60647">MGNKHSSKSREHHSSKKHTANKPKQIQTLTSAESNQDHNVSPVELANINRVFQSLKKEVNGVSIIPEETFQVFIGLPKELNLPHILYGPFCKLPSMLKGAPQDTTPGLTYDCLKTSAAFYCEQHKDFPTGCKERIGIFFETLAEPVKEGEETQVSFGHIYDVLAGTFWVMKTYFANQLQDTLLGDEPHQPVTVPTYEPAIELVVTQLAIYQRKAQKDDKNFSMFSSNELISRTVFEHFVERNIPIFLMVWRAYIYAKVYLSETDGPRVGRHIFGGKDVLPKYNFSSEILKLGDVCMLCCFLPSSVIQGITWNTLYNGSEHGYSMNRLETRVFKYPGPTMLVAKVFITKVEGTSRGNLTKGSEMIIGAYINEPWRFSKQFWGSSECKLFELSPHFEVFPSNGRTDSHVYCHSSQGIGFGGKCGKFQLYFDNTFQSGKFVNDPLLDNITYTLSHSRPDFQIEFDVMEIEVIGLGGEQAKKQQSREWKFEANEANRRGNVNLANKNQSRQILEMAGILDTSAGELEMMRGQSEEKEIL</sequence>
<dbReference type="Proteomes" id="UP001479436">
    <property type="component" value="Unassembled WGS sequence"/>
</dbReference>
<proteinExistence type="inferred from homology"/>
<feature type="domain" description="TLDc" evidence="7">
    <location>
        <begin position="287"/>
        <end position="472"/>
    </location>
</feature>
<evidence type="ECO:0000256" key="2">
    <source>
        <dbReference type="ARBA" id="ARBA00004496"/>
    </source>
</evidence>
<name>A0ABR2W2U0_9FUNG</name>
<dbReference type="PANTHER" id="PTHR23354:SF130">
    <property type="entry name" value="RESTRICTION OF TELOMERE CAPPING PROTEIN 5"/>
    <property type="match status" value="1"/>
</dbReference>
<feature type="compositionally biased region" description="Basic residues" evidence="6">
    <location>
        <begin position="1"/>
        <end position="21"/>
    </location>
</feature>
<feature type="region of interest" description="Disordered" evidence="6">
    <location>
        <begin position="1"/>
        <end position="25"/>
    </location>
</feature>